<protein>
    <submittedName>
        <fullName evidence="1">Uncharacterized protein</fullName>
    </submittedName>
</protein>
<proteinExistence type="predicted"/>
<sequence>MRVMRLIHRMHKTRRDPKFPLLKRYAPSDKLEIIEDDLAMKLYITWRGEKRSLYLLEN</sequence>
<accession>A0A7S8FFW4</accession>
<name>A0A7S8FFW4_9BACT</name>
<dbReference type="AlphaFoldDB" id="A0A7S8FFW4"/>
<dbReference type="KEGG" id="nkf:Nkreftii_002760"/>
<reference evidence="1 2" key="1">
    <citation type="journal article" date="2020" name="ISME J.">
        <title>Enrichment and physiological characterization of a novel comammox Nitrospira indicates ammonium inhibition of complete nitrification.</title>
        <authorList>
            <person name="Sakoula D."/>
            <person name="Koch H."/>
            <person name="Frank J."/>
            <person name="Jetten M.S.M."/>
            <person name="van Kessel M.A.H.J."/>
            <person name="Lucker S."/>
        </authorList>
    </citation>
    <scope>NUCLEOTIDE SEQUENCE [LARGE SCALE GENOMIC DNA]</scope>
    <source>
        <strain evidence="1">Comreactor17</strain>
    </source>
</reference>
<evidence type="ECO:0000313" key="2">
    <source>
        <dbReference type="Proteomes" id="UP000593737"/>
    </source>
</evidence>
<organism evidence="1 2">
    <name type="scientific">Candidatus Nitrospira kreftii</name>
    <dbReference type="NCBI Taxonomy" id="2652173"/>
    <lineage>
        <taxon>Bacteria</taxon>
        <taxon>Pseudomonadati</taxon>
        <taxon>Nitrospirota</taxon>
        <taxon>Nitrospiria</taxon>
        <taxon>Nitrospirales</taxon>
        <taxon>Nitrospiraceae</taxon>
        <taxon>Nitrospira</taxon>
    </lineage>
</organism>
<dbReference type="Proteomes" id="UP000593737">
    <property type="component" value="Chromosome"/>
</dbReference>
<dbReference type="EMBL" id="CP047423">
    <property type="protein sequence ID" value="QPD04986.1"/>
    <property type="molecule type" value="Genomic_DNA"/>
</dbReference>
<gene>
    <name evidence="1" type="ORF">Nkreftii_002760</name>
</gene>
<evidence type="ECO:0000313" key="1">
    <source>
        <dbReference type="EMBL" id="QPD04986.1"/>
    </source>
</evidence>